<feature type="compositionally biased region" description="Polar residues" evidence="1">
    <location>
        <begin position="661"/>
        <end position="678"/>
    </location>
</feature>
<feature type="region of interest" description="Disordered" evidence="1">
    <location>
        <begin position="116"/>
        <end position="353"/>
    </location>
</feature>
<feature type="compositionally biased region" description="Low complexity" evidence="1">
    <location>
        <begin position="826"/>
        <end position="844"/>
    </location>
</feature>
<feature type="compositionally biased region" description="Low complexity" evidence="1">
    <location>
        <begin position="1035"/>
        <end position="1047"/>
    </location>
</feature>
<dbReference type="Proteomes" id="UP001140091">
    <property type="component" value="Unassembled WGS sequence"/>
</dbReference>
<proteinExistence type="predicted"/>
<organism evidence="2 3">
    <name type="scientific">Candolleomyces eurysporus</name>
    <dbReference type="NCBI Taxonomy" id="2828524"/>
    <lineage>
        <taxon>Eukaryota</taxon>
        <taxon>Fungi</taxon>
        <taxon>Dikarya</taxon>
        <taxon>Basidiomycota</taxon>
        <taxon>Agaricomycotina</taxon>
        <taxon>Agaricomycetes</taxon>
        <taxon>Agaricomycetidae</taxon>
        <taxon>Agaricales</taxon>
        <taxon>Agaricineae</taxon>
        <taxon>Psathyrellaceae</taxon>
        <taxon>Candolleomyces</taxon>
    </lineage>
</organism>
<protein>
    <submittedName>
        <fullName evidence="2">Uncharacterized protein</fullName>
    </submittedName>
</protein>
<dbReference type="AlphaFoldDB" id="A0A9W8J5V9"/>
<feature type="region of interest" description="Disordered" evidence="1">
    <location>
        <begin position="42"/>
        <end position="86"/>
    </location>
</feature>
<evidence type="ECO:0000313" key="3">
    <source>
        <dbReference type="Proteomes" id="UP001140091"/>
    </source>
</evidence>
<gene>
    <name evidence="2" type="ORF">H1R20_g8177</name>
</gene>
<feature type="compositionally biased region" description="Polar residues" evidence="1">
    <location>
        <begin position="380"/>
        <end position="397"/>
    </location>
</feature>
<feature type="region of interest" description="Disordered" evidence="1">
    <location>
        <begin position="647"/>
        <end position="767"/>
    </location>
</feature>
<feature type="region of interest" description="Disordered" evidence="1">
    <location>
        <begin position="530"/>
        <end position="614"/>
    </location>
</feature>
<feature type="compositionally biased region" description="Polar residues" evidence="1">
    <location>
        <begin position="181"/>
        <end position="194"/>
    </location>
</feature>
<feature type="compositionally biased region" description="Low complexity" evidence="1">
    <location>
        <begin position="997"/>
        <end position="1011"/>
    </location>
</feature>
<accession>A0A9W8J5V9</accession>
<sequence length="1064" mass="115567">MKETYSVGKPVWGNVKPPSASVRLEIPAEDFPTAAEVAQISSNKKAKSEESKSPVEAAKQARSEEADAFRGVHLDPNAHHWDEMEEDDDDFLGGVVEFGDGRQYKNDIVDSIIHDAVKSAQPVESQRARPEAHSSKPSRPPGDPFPGRRPSTFPPKPSAEPPKGDSWRSSIPSVPVPPLQQRKSSSGFVASSTVALDAAVDTKKEDLEIVDFSDLGKLVDGPRSKEASEKSAHSRPPRPVASDFFDEKRPSPEQETAEPMSWRRKAPDVQEQTTSVSDKRESSTSKERQTPPTKDGSSPNAPNFVEQSIPSGATATKDPSTSQDGRHTTNLPHASSGPPRTPRNQTFYKEYKEATMSSLDDTMSRIKGAIVHMKSHEVPSSDTQPEQVQTKAHPVQSSLKTPFREKWVPPARRTRSVGFVEDEEREVFDVTVTTRPSSPPPPVLNVRLPKQSRPVEPIHRKQLQLFHRPPFPPRYEILTFEPPVDGMRRDFSLNSVLFRRPAIIKGKIKYHVSLPRSRASKGIIRGFGKPAAADSSASWRKPAAPSVTSPIQALPDSSENTGLSTMSRSPPPELSTTETNIASIPKPTESAASRVESHPAVRSRPQPKMPAGSAVAVMRDSKIDVIESNVKTSVNFIVSDELEEVREPAQTVEDLPAEAPTTISPPNDLSPPTQNLQPITKPVSAPQATGDKAPLHESSLLVSQPEIKPSDNANTTERSPFKSTNHQALPWSRSSLNVPPLRESTSRGPDPEHLKALWSQPEPSDEAGIHHVNSLEGIADDLTSLPFTLHEVKSEDGSTPPPQAAAPPPPSRMSLHDVTRAFQQVPQSASSTSAPSRPTISPPSTNAPVARPTYQYNTLPPNGMRNPYASYPSPVTSHSPAPGMGMMYSHPPPPMASASPIPSRMQVNAVYPPPQSMWVPMMGPSPPTANGMMRPMAYPAPAQMMPYSPSAPPSNNIYPQHVGAPPSQPSSNPVQGNRNRNMPGMSPALSHPPMYPTSPMMMHAHAHTPAMQSHGYAPLPAGRGQPRHENAHLGPQQHPTPSQQQSHVVYPGATPTAPYPRSGW</sequence>
<feature type="compositionally biased region" description="Polar residues" evidence="1">
    <location>
        <begin position="711"/>
        <end position="737"/>
    </location>
</feature>
<dbReference type="OrthoDB" id="2504896at2759"/>
<comment type="caution">
    <text evidence="2">The sequence shown here is derived from an EMBL/GenBank/DDBJ whole genome shotgun (WGS) entry which is preliminary data.</text>
</comment>
<feature type="compositionally biased region" description="Polar residues" evidence="1">
    <location>
        <begin position="546"/>
        <end position="582"/>
    </location>
</feature>
<reference evidence="2" key="1">
    <citation type="submission" date="2022-06" db="EMBL/GenBank/DDBJ databases">
        <title>Genome Sequence of Candolleomyces eurysporus.</title>
        <authorList>
            <person name="Buettner E."/>
        </authorList>
    </citation>
    <scope>NUCLEOTIDE SEQUENCE</scope>
    <source>
        <strain evidence="2">VTCC 930004</strain>
    </source>
</reference>
<keyword evidence="3" id="KW-1185">Reference proteome</keyword>
<feature type="compositionally biased region" description="Pro residues" evidence="1">
    <location>
        <begin position="799"/>
        <end position="811"/>
    </location>
</feature>
<feature type="region of interest" description="Disordered" evidence="1">
    <location>
        <begin position="374"/>
        <end position="397"/>
    </location>
</feature>
<feature type="region of interest" description="Disordered" evidence="1">
    <location>
        <begin position="792"/>
        <end position="852"/>
    </location>
</feature>
<evidence type="ECO:0000256" key="1">
    <source>
        <dbReference type="SAM" id="MobiDB-lite"/>
    </source>
</evidence>
<feature type="compositionally biased region" description="Basic and acidic residues" evidence="1">
    <location>
        <begin position="46"/>
        <end position="82"/>
    </location>
</feature>
<feature type="region of interest" description="Disordered" evidence="1">
    <location>
        <begin position="949"/>
        <end position="1064"/>
    </location>
</feature>
<feature type="compositionally biased region" description="Basic and acidic residues" evidence="1">
    <location>
        <begin position="220"/>
        <end position="232"/>
    </location>
</feature>
<feature type="non-terminal residue" evidence="2">
    <location>
        <position position="1064"/>
    </location>
</feature>
<feature type="compositionally biased region" description="Polar residues" evidence="1">
    <location>
        <begin position="290"/>
        <end position="333"/>
    </location>
</feature>
<dbReference type="EMBL" id="JANBPK010000919">
    <property type="protein sequence ID" value="KAJ2928740.1"/>
    <property type="molecule type" value="Genomic_DNA"/>
</dbReference>
<feature type="compositionally biased region" description="Polar residues" evidence="1">
    <location>
        <begin position="969"/>
        <end position="980"/>
    </location>
</feature>
<feature type="compositionally biased region" description="Basic and acidic residues" evidence="1">
    <location>
        <begin position="277"/>
        <end position="289"/>
    </location>
</feature>
<evidence type="ECO:0000313" key="2">
    <source>
        <dbReference type="EMBL" id="KAJ2928740.1"/>
    </source>
</evidence>
<name>A0A9W8J5V9_9AGAR</name>